<organism evidence="5 6">
    <name type="scientific">miscellaneous Crenarchaeota group-15 archaeon DG-45</name>
    <dbReference type="NCBI Taxonomy" id="1685127"/>
    <lineage>
        <taxon>Archaea</taxon>
        <taxon>Candidatus Bathyarchaeota</taxon>
        <taxon>MCG-15</taxon>
    </lineage>
</organism>
<comment type="subunit">
    <text evidence="3">Heterodimer of LeuC and LeuD.</text>
</comment>
<evidence type="ECO:0000256" key="3">
    <source>
        <dbReference type="HAMAP-Rule" id="MF_01032"/>
    </source>
</evidence>
<dbReference type="Proteomes" id="UP000037210">
    <property type="component" value="Unassembled WGS sequence"/>
</dbReference>
<comment type="similarity">
    <text evidence="1 3">Belongs to the LeuD family. LeuD type 2 subfamily.</text>
</comment>
<evidence type="ECO:0000256" key="1">
    <source>
        <dbReference type="ARBA" id="ARBA00009869"/>
    </source>
</evidence>
<dbReference type="CDD" id="cd01577">
    <property type="entry name" value="IPMI_Swivel"/>
    <property type="match status" value="1"/>
</dbReference>
<dbReference type="InterPro" id="IPR033940">
    <property type="entry name" value="IPMI_Swivel"/>
</dbReference>
<dbReference type="HAMAP" id="MF_01032">
    <property type="entry name" value="LeuD_type2"/>
    <property type="match status" value="1"/>
</dbReference>
<comment type="catalytic activity">
    <reaction evidence="3">
        <text>(2R,3S)-3-isopropylmalate = (2S)-2-isopropylmalate</text>
        <dbReference type="Rhea" id="RHEA:32287"/>
        <dbReference type="ChEBI" id="CHEBI:1178"/>
        <dbReference type="ChEBI" id="CHEBI:35121"/>
        <dbReference type="EC" id="4.2.1.33"/>
    </reaction>
</comment>
<evidence type="ECO:0000313" key="6">
    <source>
        <dbReference type="Proteomes" id="UP000037210"/>
    </source>
</evidence>
<evidence type="ECO:0000313" key="5">
    <source>
        <dbReference type="EMBL" id="KON29306.1"/>
    </source>
</evidence>
<dbReference type="InterPro" id="IPR050075">
    <property type="entry name" value="LeuD"/>
</dbReference>
<comment type="function">
    <text evidence="3">Catalyzes the isomerization between 2-isopropylmalate and 3-isopropylmalate, via the formation of 2-isopropylmaleate.</text>
</comment>
<dbReference type="GO" id="GO:0009098">
    <property type="term" value="P:L-leucine biosynthetic process"/>
    <property type="evidence" value="ECO:0007669"/>
    <property type="project" value="UniProtKB-UniRule"/>
</dbReference>
<dbReference type="NCBIfam" id="TIGR02087">
    <property type="entry name" value="LEUD_arch"/>
    <property type="match status" value="1"/>
</dbReference>
<dbReference type="SUPFAM" id="SSF52016">
    <property type="entry name" value="LeuD/IlvD-like"/>
    <property type="match status" value="1"/>
</dbReference>
<dbReference type="InterPro" id="IPR015928">
    <property type="entry name" value="Aconitase/3IPM_dehydase_swvl"/>
</dbReference>
<keyword evidence="2 3" id="KW-0456">Lyase</keyword>
<keyword evidence="3" id="KW-0432">Leucine biosynthesis</keyword>
<protein>
    <recommendedName>
        <fullName evidence="3">3-isopropylmalate dehydratase small subunit</fullName>
        <ecNumber evidence="3">4.2.1.33</ecNumber>
    </recommendedName>
    <alternativeName>
        <fullName evidence="3">Alpha-IPM isomerase</fullName>
        <shortName evidence="3">IPMI</shortName>
    </alternativeName>
    <alternativeName>
        <fullName evidence="3">Isopropylmalate isomerase</fullName>
    </alternativeName>
</protein>
<keyword evidence="3" id="KW-0028">Amino-acid biosynthesis</keyword>
<evidence type="ECO:0000259" key="4">
    <source>
        <dbReference type="Pfam" id="PF00694"/>
    </source>
</evidence>
<dbReference type="UniPathway" id="UPA00048">
    <property type="reaction ID" value="UER00071"/>
</dbReference>
<dbReference type="EMBL" id="LFWZ01000069">
    <property type="protein sequence ID" value="KON29306.1"/>
    <property type="molecule type" value="Genomic_DNA"/>
</dbReference>
<dbReference type="PANTHER" id="PTHR43345">
    <property type="entry name" value="3-ISOPROPYLMALATE DEHYDRATASE SMALL SUBUNIT 2-RELATED-RELATED"/>
    <property type="match status" value="1"/>
</dbReference>
<dbReference type="AlphaFoldDB" id="A0A0M0BLU6"/>
<dbReference type="EC" id="4.2.1.33" evidence="3"/>
<accession>A0A0M0BLU6</accession>
<comment type="caution">
    <text evidence="5">The sequence shown here is derived from an EMBL/GenBank/DDBJ whole genome shotgun (WGS) entry which is preliminary data.</text>
</comment>
<dbReference type="Gene3D" id="3.20.19.10">
    <property type="entry name" value="Aconitase, domain 4"/>
    <property type="match status" value="1"/>
</dbReference>
<dbReference type="InterPro" id="IPR011827">
    <property type="entry name" value="LeuD_type2/HacB/DmdB"/>
</dbReference>
<dbReference type="PATRIC" id="fig|1685127.3.peg.220"/>
<name>A0A0M0BLU6_9ARCH</name>
<evidence type="ECO:0000256" key="2">
    <source>
        <dbReference type="ARBA" id="ARBA00023239"/>
    </source>
</evidence>
<gene>
    <name evidence="3" type="primary">leuD</name>
    <name evidence="5" type="ORF">AC482_06835</name>
</gene>
<sequence length="167" mass="17961">MKLRGRAWRFGDDVNTDLISPGRYLELTDPLEMARHAMEGIDPSFPERVSPGDIVVAGRNFGLGSSREHAPLALKHAGVGAVVAESFARIFYRNAINIGLPALECRGVAAAVGDGDTLEIDLSSGSVVNVGTGARLRSTPLPEFMLAILSEGGLTSYLRRHMDEWLS</sequence>
<reference evidence="5 6" key="1">
    <citation type="submission" date="2015-06" db="EMBL/GenBank/DDBJ databases">
        <title>New insights into the roles of widespread benthic archaea in carbon and nitrogen cycling.</title>
        <authorList>
            <person name="Lazar C.S."/>
            <person name="Baker B.J."/>
            <person name="Seitz K.W."/>
            <person name="Hyde A.S."/>
            <person name="Dick G.J."/>
            <person name="Hinrichs K.-U."/>
            <person name="Teske A.P."/>
        </authorList>
    </citation>
    <scope>NUCLEOTIDE SEQUENCE [LARGE SCALE GENOMIC DNA]</scope>
    <source>
        <strain evidence="5">DG-45</strain>
    </source>
</reference>
<dbReference type="GO" id="GO:0003861">
    <property type="term" value="F:3-isopropylmalate dehydratase activity"/>
    <property type="evidence" value="ECO:0007669"/>
    <property type="project" value="UniProtKB-UniRule"/>
</dbReference>
<dbReference type="PANTHER" id="PTHR43345:SF2">
    <property type="entry name" value="3-ISOPROPYLMALATE DEHYDRATASE SMALL SUBUNIT 1"/>
    <property type="match status" value="1"/>
</dbReference>
<keyword evidence="3" id="KW-0100">Branched-chain amino acid biosynthesis</keyword>
<dbReference type="Pfam" id="PF00694">
    <property type="entry name" value="Aconitase_C"/>
    <property type="match status" value="1"/>
</dbReference>
<dbReference type="InterPro" id="IPR000573">
    <property type="entry name" value="AconitaseA/IPMdHydase_ssu_swvl"/>
</dbReference>
<proteinExistence type="inferred from homology"/>
<feature type="domain" description="Aconitase A/isopropylmalate dehydratase small subunit swivel" evidence="4">
    <location>
        <begin position="43"/>
        <end position="104"/>
    </location>
</feature>
<comment type="pathway">
    <text evidence="3">Amino-acid biosynthesis; L-leucine biosynthesis; L-leucine from 3-methyl-2-oxobutanoate: step 2/4.</text>
</comment>